<name>A0A1L2JPV8_9CREN</name>
<dbReference type="GO" id="GO:0022627">
    <property type="term" value="C:cytosolic small ribosomal subunit"/>
    <property type="evidence" value="ECO:0007669"/>
    <property type="project" value="TreeGrafter"/>
</dbReference>
<dbReference type="Pfam" id="PF08071">
    <property type="entry name" value="RS4NT"/>
    <property type="match status" value="1"/>
</dbReference>
<dbReference type="PANTHER" id="PTHR11581:SF0">
    <property type="entry name" value="SMALL RIBOSOMAL SUBUNIT PROTEIN ES4"/>
    <property type="match status" value="1"/>
</dbReference>
<gene>
    <name evidence="7" type="primary">rps4e</name>
</gene>
<dbReference type="InterPro" id="IPR000876">
    <property type="entry name" value="Ribosomal_eS4"/>
</dbReference>
<dbReference type="PANTHER" id="PTHR11581">
    <property type="entry name" value="30S/40S RIBOSOMAL PROTEIN S4"/>
    <property type="match status" value="1"/>
</dbReference>
<keyword evidence="5 7" id="KW-0687">Ribonucleoprotein</keyword>
<dbReference type="GO" id="GO:0019843">
    <property type="term" value="F:rRNA binding"/>
    <property type="evidence" value="ECO:0007669"/>
    <property type="project" value="UniProtKB-KW"/>
</dbReference>
<keyword evidence="3 7" id="KW-0694">RNA-binding</keyword>
<evidence type="ECO:0000256" key="1">
    <source>
        <dbReference type="ARBA" id="ARBA00007500"/>
    </source>
</evidence>
<protein>
    <recommendedName>
        <fullName evidence="6 7">Small ribosomal subunit protein eS4</fullName>
    </recommendedName>
</protein>
<dbReference type="SUPFAM" id="SSF55174">
    <property type="entry name" value="Alpha-L RNA-binding motif"/>
    <property type="match status" value="1"/>
</dbReference>
<sequence length="243" mass="27179">MGKKGGSRTLKRLVAPKTWRIPRKVSKWIVKPSPGPHPMVLSIPLLVVLRDVLKLYSTAREAKKVIKAGRVLVDGKPRRDYKFPVGLMDTLSIPDEELYLRCVPYKANPIYFITIPRSEINLKICQVIKKFNVKSGRFQVTLHDGRNMIIDSVLPPHSISIGDSLLITVPEQEVKAHIKAEAGNLAMIFLGDRAGVKGVIHRIIPQPYSVPLVELRADGATMYARKDRIMVVGAEKPLIKVEP</sequence>
<proteinExistence type="inferred from homology"/>
<evidence type="ECO:0000256" key="3">
    <source>
        <dbReference type="ARBA" id="ARBA00022884"/>
    </source>
</evidence>
<dbReference type="SMART" id="SM00363">
    <property type="entry name" value="S4"/>
    <property type="match status" value="1"/>
</dbReference>
<dbReference type="InterPro" id="IPR036986">
    <property type="entry name" value="S4_RNA-bd_sf"/>
</dbReference>
<reference evidence="9" key="1">
    <citation type="journal article" date="2017" name="Nature">
        <title>Metagenomic exploration of ASGARD archaea illuminates the origin of cellular complexity in eukaryotes.</title>
        <authorList>
            <person name="Zaremba-Niedzwiedzka K."/>
            <person name="Caceres E.F."/>
            <person name="Saw J.H.W."/>
            <person name="Backstrom D."/>
            <person name="Juzokaite L."/>
            <person name="Vancaester E."/>
            <person name="Seitz K.W."/>
            <person name="Anantharaman K."/>
            <person name="Starnawski P."/>
            <person name="Kjeldsen K.U."/>
            <person name="Stott M.B."/>
            <person name="Nunoura T."/>
            <person name="Banfield J.F."/>
            <person name="Schramm A."/>
            <person name="Baker B.J."/>
            <person name="Spang A."/>
            <person name="Ettema T.J.G."/>
        </authorList>
    </citation>
    <scope>NUCLEOTIDE SEQUENCE</scope>
    <source>
        <strain evidence="9">TIV_3</strain>
    </source>
</reference>
<dbReference type="NCBIfam" id="NF003312">
    <property type="entry name" value="PRK04313.1"/>
    <property type="match status" value="1"/>
</dbReference>
<dbReference type="EMBL" id="KX764933">
    <property type="protein sequence ID" value="AOZ56020.1"/>
    <property type="molecule type" value="Genomic_DNA"/>
</dbReference>
<evidence type="ECO:0000256" key="2">
    <source>
        <dbReference type="ARBA" id="ARBA00022730"/>
    </source>
</evidence>
<evidence type="ECO:0000256" key="7">
    <source>
        <dbReference type="HAMAP-Rule" id="MF_00485"/>
    </source>
</evidence>
<dbReference type="GO" id="GO:0006412">
    <property type="term" value="P:translation"/>
    <property type="evidence" value="ECO:0007669"/>
    <property type="project" value="UniProtKB-UniRule"/>
</dbReference>
<dbReference type="InterPro" id="IPR013843">
    <property type="entry name" value="Ribosomal_eS4_N"/>
</dbReference>
<dbReference type="InterPro" id="IPR002942">
    <property type="entry name" value="S4_RNA-bd"/>
</dbReference>
<dbReference type="InterPro" id="IPR013845">
    <property type="entry name" value="Ribosomal_eS4_central_region"/>
</dbReference>
<dbReference type="Gene3D" id="2.40.50.740">
    <property type="match status" value="1"/>
</dbReference>
<evidence type="ECO:0000259" key="8">
    <source>
        <dbReference type="SMART" id="SM00363"/>
    </source>
</evidence>
<dbReference type="InterPro" id="IPR014722">
    <property type="entry name" value="Rib_uL2_dom2"/>
</dbReference>
<comment type="similarity">
    <text evidence="1 7">Belongs to the eukaryotic ribosomal protein eS4 family.</text>
</comment>
<dbReference type="Gene3D" id="3.10.290.10">
    <property type="entry name" value="RNA-binding S4 domain"/>
    <property type="match status" value="1"/>
</dbReference>
<dbReference type="HAMAP" id="MF_00485">
    <property type="entry name" value="Ribosomal_eS4"/>
    <property type="match status" value="1"/>
</dbReference>
<organism evidence="9">
    <name type="scientific">uncultured korarchaeote</name>
    <dbReference type="NCBI Taxonomy" id="161241"/>
    <lineage>
        <taxon>Archaea</taxon>
        <taxon>Thermoproteota</taxon>
        <taxon>environmental samples</taxon>
    </lineage>
</organism>
<dbReference type="CDD" id="cd00165">
    <property type="entry name" value="S4"/>
    <property type="match status" value="1"/>
</dbReference>
<evidence type="ECO:0000256" key="5">
    <source>
        <dbReference type="ARBA" id="ARBA00023274"/>
    </source>
</evidence>
<dbReference type="AlphaFoldDB" id="A0A1L2JPV8"/>
<accession>A0A1L2JPV8</accession>
<dbReference type="Gene3D" id="2.30.30.30">
    <property type="match status" value="1"/>
</dbReference>
<evidence type="ECO:0000256" key="4">
    <source>
        <dbReference type="ARBA" id="ARBA00022980"/>
    </source>
</evidence>
<evidence type="ECO:0000256" key="6">
    <source>
        <dbReference type="ARBA" id="ARBA00035272"/>
    </source>
</evidence>
<dbReference type="GO" id="GO:0003735">
    <property type="term" value="F:structural constituent of ribosome"/>
    <property type="evidence" value="ECO:0007669"/>
    <property type="project" value="InterPro"/>
</dbReference>
<dbReference type="PIRSF" id="PIRSF002116">
    <property type="entry name" value="Ribosomal_S4"/>
    <property type="match status" value="1"/>
</dbReference>
<dbReference type="InterPro" id="IPR038237">
    <property type="entry name" value="Ribosomal_eS4_central_sf"/>
</dbReference>
<dbReference type="PROSITE" id="PS50889">
    <property type="entry name" value="S4"/>
    <property type="match status" value="1"/>
</dbReference>
<keyword evidence="4 7" id="KW-0689">Ribosomal protein</keyword>
<keyword evidence="2" id="KW-0699">rRNA-binding</keyword>
<dbReference type="Pfam" id="PF01479">
    <property type="entry name" value="S4"/>
    <property type="match status" value="1"/>
</dbReference>
<dbReference type="Pfam" id="PF00900">
    <property type="entry name" value="Ribosomal_S4e"/>
    <property type="match status" value="1"/>
</dbReference>
<evidence type="ECO:0000313" key="9">
    <source>
        <dbReference type="EMBL" id="AOZ56020.1"/>
    </source>
</evidence>
<feature type="domain" description="RNA-binding S4" evidence="8">
    <location>
        <begin position="44"/>
        <end position="108"/>
    </location>
</feature>